<dbReference type="EnsemblMetazoa" id="PHUM020200-RA">
    <property type="protein sequence ID" value="PHUM020200-PA"/>
    <property type="gene ID" value="PHUM020200"/>
</dbReference>
<dbReference type="RefSeq" id="XP_002422871.1">
    <property type="nucleotide sequence ID" value="XM_002422826.1"/>
</dbReference>
<evidence type="ECO:0000313" key="7">
    <source>
        <dbReference type="EMBL" id="EEB10133.1"/>
    </source>
</evidence>
<dbReference type="InParanoid" id="E0V9S7"/>
<dbReference type="CTD" id="8233833"/>
<dbReference type="PANTHER" id="PTHR22146">
    <property type="entry name" value="CAT EYE SYNDROME CRITICAL REGION PROTEIN 6"/>
    <property type="match status" value="1"/>
</dbReference>
<dbReference type="Pfam" id="PF10629">
    <property type="entry name" value="CMI2B-like"/>
    <property type="match status" value="1"/>
</dbReference>
<reference evidence="7" key="1">
    <citation type="submission" date="2007-04" db="EMBL/GenBank/DDBJ databases">
        <title>Annotation of Pediculus humanus corporis strain USDA.</title>
        <authorList>
            <person name="Kirkness E."/>
            <person name="Hannick L."/>
            <person name="Hass B."/>
            <person name="Bruggner R."/>
            <person name="Lawson D."/>
            <person name="Bidwell S."/>
            <person name="Joardar V."/>
            <person name="Caler E."/>
            <person name="Walenz B."/>
            <person name="Inman J."/>
            <person name="Schobel S."/>
            <person name="Galinsky K."/>
            <person name="Amedeo P."/>
            <person name="Strausberg R."/>
        </authorList>
    </citation>
    <scope>NUCLEOTIDE SEQUENCE</scope>
    <source>
        <strain evidence="7">USDA</strain>
    </source>
</reference>
<dbReference type="InterPro" id="IPR018902">
    <property type="entry name" value="CMI2A-C-like_dom"/>
</dbReference>
<dbReference type="EMBL" id="AAZO01000243">
    <property type="status" value="NOT_ANNOTATED_CDS"/>
    <property type="molecule type" value="Genomic_DNA"/>
</dbReference>
<dbReference type="VEuPathDB" id="VectorBase:PHUM020200"/>
<dbReference type="GO" id="GO:0015630">
    <property type="term" value="C:microtubule cytoskeleton"/>
    <property type="evidence" value="ECO:0007669"/>
    <property type="project" value="UniProtKB-ARBA"/>
</dbReference>
<sequence length="257" mass="29252">MPFVDLVSNERESFLKQITGCHIPGYTGHCPTLKFRFGKRYGAITNEVIDEFRNISLGRFVKPYKIGQPWATAFTNVVNEKGEELDPIIFTNQPQRSFITGYTGFIPGINFEYGMPFSNAANKSVFKFIQRLQNEDNKRQQYSGTFLLLLQDKVLFEKTIPKVCCVRNRDEISKLIEKNSRAFYKTYVPPVTSELPPIAGYTGHIPGIKGNEASLSQRFHSAAKAGLAMLQEERNRRYHLEKAKQAVADAIVYPRSI</sequence>
<dbReference type="Proteomes" id="UP000009046">
    <property type="component" value="Unassembled WGS sequence"/>
</dbReference>
<dbReference type="AlphaFoldDB" id="E0V9S7"/>
<dbReference type="STRING" id="121224.E0V9S7"/>
<evidence type="ECO:0000256" key="5">
    <source>
        <dbReference type="ARBA" id="ARBA00035661"/>
    </source>
</evidence>
<evidence type="ECO:0000256" key="1">
    <source>
        <dbReference type="ARBA" id="ARBA00004430"/>
    </source>
</evidence>
<evidence type="ECO:0000259" key="6">
    <source>
        <dbReference type="Pfam" id="PF10629"/>
    </source>
</evidence>
<gene>
    <name evidence="8" type="primary">8233833</name>
    <name evidence="7" type="ORF">Phum_PHUM020200</name>
</gene>
<comment type="subcellular location">
    <subcellularLocation>
        <location evidence="1">Cytoplasm</location>
        <location evidence="1">Cytoskeleton</location>
        <location evidence="1">Cilium axoneme</location>
    </subcellularLocation>
</comment>
<name>E0V9S7_PEDHC</name>
<keyword evidence="4" id="KW-0966">Cell projection</keyword>
<dbReference type="OMA" id="YRGYIPQ"/>
<dbReference type="PANTHER" id="PTHR22146:SF17">
    <property type="entry name" value="PROTEIN FAM166B-LIKE PROTEIN"/>
    <property type="match status" value="1"/>
</dbReference>
<organism>
    <name type="scientific">Pediculus humanus subsp. corporis</name>
    <name type="common">Body louse</name>
    <dbReference type="NCBI Taxonomy" id="121224"/>
    <lineage>
        <taxon>Eukaryota</taxon>
        <taxon>Metazoa</taxon>
        <taxon>Ecdysozoa</taxon>
        <taxon>Arthropoda</taxon>
        <taxon>Hexapoda</taxon>
        <taxon>Insecta</taxon>
        <taxon>Pterygota</taxon>
        <taxon>Neoptera</taxon>
        <taxon>Paraneoptera</taxon>
        <taxon>Psocodea</taxon>
        <taxon>Troctomorpha</taxon>
        <taxon>Phthiraptera</taxon>
        <taxon>Anoplura</taxon>
        <taxon>Pediculidae</taxon>
        <taxon>Pediculus</taxon>
    </lineage>
</organism>
<dbReference type="EMBL" id="DS234996">
    <property type="protein sequence ID" value="EEB10133.1"/>
    <property type="molecule type" value="Genomic_DNA"/>
</dbReference>
<protein>
    <recommendedName>
        <fullName evidence="6">Ciliary microtubule inner protein 2A-C-like domain-containing protein</fullName>
    </recommendedName>
</protein>
<evidence type="ECO:0000256" key="4">
    <source>
        <dbReference type="ARBA" id="ARBA00023273"/>
    </source>
</evidence>
<dbReference type="OrthoDB" id="8181742at2759"/>
<comment type="similarity">
    <text evidence="5">Belongs to the CIMIP2 family.</text>
</comment>
<proteinExistence type="inferred from homology"/>
<reference evidence="8" key="3">
    <citation type="submission" date="2021-02" db="UniProtKB">
        <authorList>
            <consortium name="EnsemblMetazoa"/>
        </authorList>
    </citation>
    <scope>IDENTIFICATION</scope>
    <source>
        <strain evidence="8">USDA</strain>
    </source>
</reference>
<evidence type="ECO:0000313" key="9">
    <source>
        <dbReference type="Proteomes" id="UP000009046"/>
    </source>
</evidence>
<dbReference type="GeneID" id="8233833"/>
<dbReference type="eggNOG" id="ENOG502S4GB">
    <property type="taxonomic scope" value="Eukaryota"/>
</dbReference>
<dbReference type="HOGENOM" id="CLU_1121137_0_0_1"/>
<evidence type="ECO:0000256" key="2">
    <source>
        <dbReference type="ARBA" id="ARBA00022490"/>
    </source>
</evidence>
<dbReference type="KEGG" id="phu:Phum_PHUM020200"/>
<keyword evidence="3" id="KW-0206">Cytoskeleton</keyword>
<evidence type="ECO:0000313" key="8">
    <source>
        <dbReference type="EnsemblMetazoa" id="PHUM020200-PA"/>
    </source>
</evidence>
<feature type="domain" description="Ciliary microtubule inner protein 2A-C-like" evidence="6">
    <location>
        <begin position="22"/>
        <end position="76"/>
    </location>
</feature>
<keyword evidence="9" id="KW-1185">Reference proteome</keyword>
<accession>E0V9S7</accession>
<reference evidence="7" key="2">
    <citation type="submission" date="2007-04" db="EMBL/GenBank/DDBJ databases">
        <title>The genome of the human body louse.</title>
        <authorList>
            <consortium name="The Human Body Louse Genome Consortium"/>
            <person name="Kirkness E."/>
            <person name="Walenz B."/>
            <person name="Hass B."/>
            <person name="Bruggner R."/>
            <person name="Strausberg R."/>
        </authorList>
    </citation>
    <scope>NUCLEOTIDE SEQUENCE</scope>
    <source>
        <strain evidence="7">USDA</strain>
    </source>
</reference>
<keyword evidence="2" id="KW-0963">Cytoplasm</keyword>
<dbReference type="GO" id="GO:0005930">
    <property type="term" value="C:axoneme"/>
    <property type="evidence" value="ECO:0007669"/>
    <property type="project" value="UniProtKB-SubCell"/>
</dbReference>
<evidence type="ECO:0000256" key="3">
    <source>
        <dbReference type="ARBA" id="ARBA00023212"/>
    </source>
</evidence>